<protein>
    <recommendedName>
        <fullName evidence="3 8">6-carboxy-5,6,7,8-tetrahydropterin synthase</fullName>
        <ecNumber evidence="8">4.-.-.-</ecNumber>
    </recommendedName>
</protein>
<dbReference type="Pfam" id="PF01242">
    <property type="entry name" value="PTPS"/>
    <property type="match status" value="1"/>
</dbReference>
<comment type="cofactor">
    <cofactor evidence="8 9">
        <name>Zn(2+)</name>
        <dbReference type="ChEBI" id="CHEBI:29105"/>
    </cofactor>
    <text evidence="8 9">Binds 1 zinc ion per subunit.</text>
</comment>
<evidence type="ECO:0000256" key="9">
    <source>
        <dbReference type="PIRSR" id="PIRSR006113-2"/>
    </source>
</evidence>
<comment type="caution">
    <text evidence="10">The sequence shown here is derived from an EMBL/GenBank/DDBJ whole genome shotgun (WGS) entry which is preliminary data.</text>
</comment>
<evidence type="ECO:0000256" key="6">
    <source>
        <dbReference type="ARBA" id="ARBA00023239"/>
    </source>
</evidence>
<comment type="pathway">
    <text evidence="1 8">Purine metabolism; 7-cyano-7-deazaguanine biosynthesis.</text>
</comment>
<keyword evidence="4 8" id="KW-0479">Metal-binding</keyword>
<name>A0A318H6R0_9BURK</name>
<dbReference type="AlphaFoldDB" id="A0A318H6R0"/>
<evidence type="ECO:0000256" key="3">
    <source>
        <dbReference type="ARBA" id="ARBA00018141"/>
    </source>
</evidence>
<dbReference type="EC" id="4.-.-.-" evidence="8"/>
<comment type="catalytic activity">
    <reaction evidence="7 8">
        <text>7,8-dihydroneopterin 3'-triphosphate + H2O = 6-carboxy-5,6,7,8-tetrahydropterin + triphosphate + acetaldehyde + 2 H(+)</text>
        <dbReference type="Rhea" id="RHEA:27966"/>
        <dbReference type="ChEBI" id="CHEBI:15343"/>
        <dbReference type="ChEBI" id="CHEBI:15377"/>
        <dbReference type="ChEBI" id="CHEBI:15378"/>
        <dbReference type="ChEBI" id="CHEBI:18036"/>
        <dbReference type="ChEBI" id="CHEBI:58462"/>
        <dbReference type="ChEBI" id="CHEBI:61032"/>
        <dbReference type="EC" id="4.1.2.50"/>
    </reaction>
</comment>
<dbReference type="RefSeq" id="WP_110398993.1">
    <property type="nucleotide sequence ID" value="NZ_QJJS01000001.1"/>
</dbReference>
<organism evidence="10 11">
    <name type="scientific">Sphaerotilus hippei</name>
    <dbReference type="NCBI Taxonomy" id="744406"/>
    <lineage>
        <taxon>Bacteria</taxon>
        <taxon>Pseudomonadati</taxon>
        <taxon>Pseudomonadota</taxon>
        <taxon>Betaproteobacteria</taxon>
        <taxon>Burkholderiales</taxon>
        <taxon>Sphaerotilaceae</taxon>
        <taxon>Sphaerotilus</taxon>
    </lineage>
</organism>
<comment type="similarity">
    <text evidence="2 8">Belongs to the PTPS family. QueD subfamily.</text>
</comment>
<dbReference type="PANTHER" id="PTHR12589">
    <property type="entry name" value="PYRUVOYL TETRAHYDROBIOPTERIN SYNTHASE"/>
    <property type="match status" value="1"/>
</dbReference>
<dbReference type="InterPro" id="IPR038418">
    <property type="entry name" value="6-PTP_synth/QueD_sf"/>
</dbReference>
<dbReference type="GO" id="GO:0070497">
    <property type="term" value="F:6-carboxytetrahydropterin synthase activity"/>
    <property type="evidence" value="ECO:0007669"/>
    <property type="project" value="UniProtKB-EC"/>
</dbReference>
<keyword evidence="6 8" id="KW-0456">Lyase</keyword>
<dbReference type="PIRSF" id="PIRSF006113">
    <property type="entry name" value="PTP_synth"/>
    <property type="match status" value="1"/>
</dbReference>
<dbReference type="EMBL" id="QJJS01000001">
    <property type="protein sequence ID" value="PXW99421.1"/>
    <property type="molecule type" value="Genomic_DNA"/>
</dbReference>
<dbReference type="PANTHER" id="PTHR12589:SF7">
    <property type="entry name" value="6-PYRUVOYL TETRAHYDROBIOPTERIN SYNTHASE"/>
    <property type="match status" value="1"/>
</dbReference>
<gene>
    <name evidence="10" type="ORF">C7444_101251</name>
</gene>
<feature type="binding site" evidence="9">
    <location>
        <position position="30"/>
    </location>
    <ligand>
        <name>Zn(2+)</name>
        <dbReference type="ChEBI" id="CHEBI:29105"/>
    </ligand>
</feature>
<dbReference type="UniPathway" id="UPA00391"/>
<dbReference type="GO" id="GO:0046872">
    <property type="term" value="F:metal ion binding"/>
    <property type="evidence" value="ECO:0007669"/>
    <property type="project" value="UniProtKB-KW"/>
</dbReference>
<evidence type="ECO:0000313" key="10">
    <source>
        <dbReference type="EMBL" id="PXW99421.1"/>
    </source>
</evidence>
<feature type="binding site" evidence="9">
    <location>
        <position position="15"/>
    </location>
    <ligand>
        <name>Zn(2+)</name>
        <dbReference type="ChEBI" id="CHEBI:29105"/>
    </ligand>
</feature>
<evidence type="ECO:0000256" key="7">
    <source>
        <dbReference type="ARBA" id="ARBA00048807"/>
    </source>
</evidence>
<evidence type="ECO:0000256" key="2">
    <source>
        <dbReference type="ARBA" id="ARBA00008900"/>
    </source>
</evidence>
<keyword evidence="8" id="KW-0671">Queuosine biosynthesis</keyword>
<evidence type="ECO:0000256" key="1">
    <source>
        <dbReference type="ARBA" id="ARBA00005061"/>
    </source>
</evidence>
<feature type="binding site" evidence="9">
    <location>
        <position position="32"/>
    </location>
    <ligand>
        <name>Zn(2+)</name>
        <dbReference type="ChEBI" id="CHEBI:29105"/>
    </ligand>
</feature>
<dbReference type="SUPFAM" id="SSF55620">
    <property type="entry name" value="Tetrahydrobiopterin biosynthesis enzymes-like"/>
    <property type="match status" value="1"/>
</dbReference>
<evidence type="ECO:0000256" key="4">
    <source>
        <dbReference type="ARBA" id="ARBA00022723"/>
    </source>
</evidence>
<evidence type="ECO:0000313" key="11">
    <source>
        <dbReference type="Proteomes" id="UP000247811"/>
    </source>
</evidence>
<dbReference type="GO" id="GO:0008616">
    <property type="term" value="P:tRNA queuosine(34) biosynthetic process"/>
    <property type="evidence" value="ECO:0007669"/>
    <property type="project" value="UniProtKB-KW"/>
</dbReference>
<dbReference type="Proteomes" id="UP000247811">
    <property type="component" value="Unassembled WGS sequence"/>
</dbReference>
<keyword evidence="5 8" id="KW-0862">Zinc</keyword>
<dbReference type="Gene3D" id="3.30.479.10">
    <property type="entry name" value="6-pyruvoyl tetrahydropterin synthase/QueD"/>
    <property type="match status" value="1"/>
</dbReference>
<proteinExistence type="inferred from homology"/>
<evidence type="ECO:0000256" key="8">
    <source>
        <dbReference type="PIRNR" id="PIRNR006113"/>
    </source>
</evidence>
<reference evidence="10 11" key="1">
    <citation type="submission" date="2018-05" db="EMBL/GenBank/DDBJ databases">
        <title>Genomic Encyclopedia of Type Strains, Phase IV (KMG-IV): sequencing the most valuable type-strain genomes for metagenomic binning, comparative biology and taxonomic classification.</title>
        <authorList>
            <person name="Goeker M."/>
        </authorList>
    </citation>
    <scope>NUCLEOTIDE SEQUENCE [LARGE SCALE GENOMIC DNA]</scope>
    <source>
        <strain evidence="10 11">DSM 566</strain>
    </source>
</reference>
<keyword evidence="11" id="KW-1185">Reference proteome</keyword>
<dbReference type="OrthoDB" id="9804698at2"/>
<dbReference type="InterPro" id="IPR007115">
    <property type="entry name" value="6-PTP_synth/QueD"/>
</dbReference>
<sequence>MKYALSQRFFFEAAHTLRRQVDAEPSRRIHGHTYLAEVTLSATPDPESGMVVDLGHLRREIETVRERLDHRFLDEVDGIGPATLENLCTYLWRAFEAIYGTTLAAIEVRREASGDACRLTR</sequence>
<evidence type="ECO:0000256" key="5">
    <source>
        <dbReference type="ARBA" id="ARBA00022833"/>
    </source>
</evidence>
<accession>A0A318H6R0</accession>